<name>A0AAV1Y966_LUPLU</name>
<sequence length="223" mass="25011">MEPTHDDHKEFIFRSKLPDISIPTHLPLHTYLFENLSQFKDRPCLIDGNTGEIFTYVDVELTTRKVATGLNNIDIKQYDVILILLHSCPQFVLTFLGASYCGVGDYLNFSELITSDESNIPIMDISPDDIVVLPFSSGTTAGAAILIMQRFGIIKVLELVQKHKVTFAQFVPPILLAIVKNPKVERYDLSSIKMIMFGATPLEKELEEVVSARLPNIIFGQVV</sequence>
<proteinExistence type="inferred from homology"/>
<evidence type="ECO:0000313" key="6">
    <source>
        <dbReference type="EMBL" id="CAL0330360.1"/>
    </source>
</evidence>
<dbReference type="SUPFAM" id="SSF56801">
    <property type="entry name" value="Acetyl-CoA synthetase-like"/>
    <property type="match status" value="1"/>
</dbReference>
<evidence type="ECO:0000256" key="2">
    <source>
        <dbReference type="ARBA" id="ARBA00012959"/>
    </source>
</evidence>
<dbReference type="AlphaFoldDB" id="A0AAV1Y966"/>
<keyword evidence="3" id="KW-0436">Ligase</keyword>
<dbReference type="Proteomes" id="UP001497480">
    <property type="component" value="Unassembled WGS sequence"/>
</dbReference>
<evidence type="ECO:0000256" key="3">
    <source>
        <dbReference type="ARBA" id="ARBA00022598"/>
    </source>
</evidence>
<dbReference type="Gene3D" id="3.40.50.12780">
    <property type="entry name" value="N-terminal domain of ligase-like"/>
    <property type="match status" value="1"/>
</dbReference>
<dbReference type="EMBL" id="CAXHTB010000022">
    <property type="protein sequence ID" value="CAL0330360.1"/>
    <property type="molecule type" value="Genomic_DNA"/>
</dbReference>
<evidence type="ECO:0000313" key="7">
    <source>
        <dbReference type="Proteomes" id="UP001497480"/>
    </source>
</evidence>
<comment type="caution">
    <text evidence="6">The sequence shown here is derived from an EMBL/GenBank/DDBJ whole genome shotgun (WGS) entry which is preliminary data.</text>
</comment>
<evidence type="ECO:0000256" key="1">
    <source>
        <dbReference type="ARBA" id="ARBA00006432"/>
    </source>
</evidence>
<accession>A0AAV1Y966</accession>
<feature type="domain" description="AMP-dependent synthetase/ligase" evidence="5">
    <location>
        <begin position="141"/>
        <end position="216"/>
    </location>
</feature>
<evidence type="ECO:0000259" key="5">
    <source>
        <dbReference type="Pfam" id="PF00501"/>
    </source>
</evidence>
<dbReference type="PANTHER" id="PTHR24096">
    <property type="entry name" value="LONG-CHAIN-FATTY-ACID--COA LIGASE"/>
    <property type="match status" value="1"/>
</dbReference>
<gene>
    <name evidence="6" type="ORF">LLUT_LOCUS31420</name>
</gene>
<dbReference type="GO" id="GO:0016207">
    <property type="term" value="F:4-coumarate-CoA ligase activity"/>
    <property type="evidence" value="ECO:0007669"/>
    <property type="project" value="UniProtKB-EC"/>
</dbReference>
<organism evidence="6 7">
    <name type="scientific">Lupinus luteus</name>
    <name type="common">European yellow lupine</name>
    <dbReference type="NCBI Taxonomy" id="3873"/>
    <lineage>
        <taxon>Eukaryota</taxon>
        <taxon>Viridiplantae</taxon>
        <taxon>Streptophyta</taxon>
        <taxon>Embryophyta</taxon>
        <taxon>Tracheophyta</taxon>
        <taxon>Spermatophyta</taxon>
        <taxon>Magnoliopsida</taxon>
        <taxon>eudicotyledons</taxon>
        <taxon>Gunneridae</taxon>
        <taxon>Pentapetalae</taxon>
        <taxon>rosids</taxon>
        <taxon>fabids</taxon>
        <taxon>Fabales</taxon>
        <taxon>Fabaceae</taxon>
        <taxon>Papilionoideae</taxon>
        <taxon>50 kb inversion clade</taxon>
        <taxon>genistoids sensu lato</taxon>
        <taxon>core genistoids</taxon>
        <taxon>Genisteae</taxon>
        <taxon>Lupinus</taxon>
    </lineage>
</organism>
<reference evidence="6 7" key="1">
    <citation type="submission" date="2024-03" db="EMBL/GenBank/DDBJ databases">
        <authorList>
            <person name="Martinez-Hernandez J."/>
        </authorList>
    </citation>
    <scope>NUCLEOTIDE SEQUENCE [LARGE SCALE GENOMIC DNA]</scope>
</reference>
<dbReference type="Pfam" id="PF00501">
    <property type="entry name" value="AMP-binding"/>
    <property type="match status" value="2"/>
</dbReference>
<dbReference type="EC" id="6.2.1.12" evidence="2"/>
<dbReference type="InterPro" id="IPR042099">
    <property type="entry name" value="ANL_N_sf"/>
</dbReference>
<feature type="domain" description="AMP-dependent synthetase/ligase" evidence="5">
    <location>
        <begin position="33"/>
        <end position="102"/>
    </location>
</feature>
<dbReference type="Gene3D" id="3.40.50.980">
    <property type="match status" value="1"/>
</dbReference>
<evidence type="ECO:0000256" key="4">
    <source>
        <dbReference type="ARBA" id="ARBA00034252"/>
    </source>
</evidence>
<comment type="catalytic activity">
    <reaction evidence="4">
        <text>(E)-4-coumarate + ATP + CoA = (E)-4-coumaroyl-CoA + AMP + diphosphate</text>
        <dbReference type="Rhea" id="RHEA:19641"/>
        <dbReference type="ChEBI" id="CHEBI:12876"/>
        <dbReference type="ChEBI" id="CHEBI:30616"/>
        <dbReference type="ChEBI" id="CHEBI:33019"/>
        <dbReference type="ChEBI" id="CHEBI:57287"/>
        <dbReference type="ChEBI" id="CHEBI:85008"/>
        <dbReference type="ChEBI" id="CHEBI:456215"/>
        <dbReference type="EC" id="6.2.1.12"/>
    </reaction>
    <physiologicalReaction direction="left-to-right" evidence="4">
        <dbReference type="Rhea" id="RHEA:19642"/>
    </physiologicalReaction>
</comment>
<comment type="similarity">
    <text evidence="1">Belongs to the ATP-dependent AMP-binding enzyme family.</text>
</comment>
<protein>
    <recommendedName>
        <fullName evidence="2">4-coumarate--CoA ligase</fullName>
        <ecNumber evidence="2">6.2.1.12</ecNumber>
    </recommendedName>
</protein>
<dbReference type="PANTHER" id="PTHR24096:SF149">
    <property type="entry name" value="AMP-BINDING DOMAIN-CONTAINING PROTEIN-RELATED"/>
    <property type="match status" value="1"/>
</dbReference>
<keyword evidence="7" id="KW-1185">Reference proteome</keyword>
<dbReference type="InterPro" id="IPR000873">
    <property type="entry name" value="AMP-dep_synth/lig_dom"/>
</dbReference>